<comment type="similarity">
    <text evidence="1">Belongs to the 'GDXG' lipolytic enzyme family.</text>
</comment>
<comment type="caution">
    <text evidence="3">The sequence shown here is derived from an EMBL/GenBank/DDBJ whole genome shotgun (WGS) entry which is preliminary data.</text>
</comment>
<protein>
    <recommendedName>
        <fullName evidence="2">Alpha/beta hydrolase fold-3 domain-containing protein</fullName>
    </recommendedName>
</protein>
<sequence length="132" mass="14626">MSEPSQASNPCALIGIVKNPDGTITRDPTRFPCVPAAPDPSPQVISKDIIVSDSTWMRLYLPTTALRLPKQKLSPVVYYHGGGFITGSVDFKLYDDFCSRMARELNVVVASPSYRLAPEHSSRRRTTTERTL</sequence>
<dbReference type="EMBL" id="QGKX02001290">
    <property type="protein sequence ID" value="KAF3539359.1"/>
    <property type="molecule type" value="Genomic_DNA"/>
</dbReference>
<dbReference type="AlphaFoldDB" id="A0A8S9Q9R2"/>
<dbReference type="InterPro" id="IPR013094">
    <property type="entry name" value="AB_hydrolase_3"/>
</dbReference>
<evidence type="ECO:0000313" key="4">
    <source>
        <dbReference type="Proteomes" id="UP000712600"/>
    </source>
</evidence>
<dbReference type="PANTHER" id="PTHR23024">
    <property type="entry name" value="ARYLACETAMIDE DEACETYLASE"/>
    <property type="match status" value="1"/>
</dbReference>
<organism evidence="3 4">
    <name type="scientific">Brassica cretica</name>
    <name type="common">Mustard</name>
    <dbReference type="NCBI Taxonomy" id="69181"/>
    <lineage>
        <taxon>Eukaryota</taxon>
        <taxon>Viridiplantae</taxon>
        <taxon>Streptophyta</taxon>
        <taxon>Embryophyta</taxon>
        <taxon>Tracheophyta</taxon>
        <taxon>Spermatophyta</taxon>
        <taxon>Magnoliopsida</taxon>
        <taxon>eudicotyledons</taxon>
        <taxon>Gunneridae</taxon>
        <taxon>Pentapetalae</taxon>
        <taxon>rosids</taxon>
        <taxon>malvids</taxon>
        <taxon>Brassicales</taxon>
        <taxon>Brassicaceae</taxon>
        <taxon>Brassiceae</taxon>
        <taxon>Brassica</taxon>
    </lineage>
</organism>
<gene>
    <name evidence="3" type="ORF">F2Q69_00025276</name>
</gene>
<dbReference type="Proteomes" id="UP000712600">
    <property type="component" value="Unassembled WGS sequence"/>
</dbReference>
<name>A0A8S9Q9R2_BRACR</name>
<dbReference type="InterPro" id="IPR029058">
    <property type="entry name" value="AB_hydrolase_fold"/>
</dbReference>
<feature type="domain" description="Alpha/beta hydrolase fold-3" evidence="2">
    <location>
        <begin position="76"/>
        <end position="121"/>
    </location>
</feature>
<dbReference type="Pfam" id="PF07859">
    <property type="entry name" value="Abhydrolase_3"/>
    <property type="match status" value="1"/>
</dbReference>
<evidence type="ECO:0000313" key="3">
    <source>
        <dbReference type="EMBL" id="KAF3539359.1"/>
    </source>
</evidence>
<evidence type="ECO:0000256" key="1">
    <source>
        <dbReference type="ARBA" id="ARBA00010515"/>
    </source>
</evidence>
<dbReference type="InterPro" id="IPR050466">
    <property type="entry name" value="Carboxylest/Gibb_receptor"/>
</dbReference>
<reference evidence="3" key="1">
    <citation type="submission" date="2019-12" db="EMBL/GenBank/DDBJ databases">
        <title>Genome sequencing and annotation of Brassica cretica.</title>
        <authorList>
            <person name="Studholme D.J."/>
            <person name="Sarris P."/>
        </authorList>
    </citation>
    <scope>NUCLEOTIDE SEQUENCE</scope>
    <source>
        <strain evidence="3">PFS-109/04</strain>
        <tissue evidence="3">Leaf</tissue>
    </source>
</reference>
<evidence type="ECO:0000259" key="2">
    <source>
        <dbReference type="Pfam" id="PF07859"/>
    </source>
</evidence>
<dbReference type="GO" id="GO:0016787">
    <property type="term" value="F:hydrolase activity"/>
    <property type="evidence" value="ECO:0007669"/>
    <property type="project" value="InterPro"/>
</dbReference>
<proteinExistence type="inferred from homology"/>
<dbReference type="Gene3D" id="3.40.50.1820">
    <property type="entry name" value="alpha/beta hydrolase"/>
    <property type="match status" value="1"/>
</dbReference>
<accession>A0A8S9Q9R2</accession>
<dbReference type="PANTHER" id="PTHR23024:SF665">
    <property type="entry name" value="ALPHA_BETA HYDROLASE FOLD-3 DOMAIN-CONTAINING PROTEIN"/>
    <property type="match status" value="1"/>
</dbReference>
<dbReference type="SUPFAM" id="SSF53474">
    <property type="entry name" value="alpha/beta-Hydrolases"/>
    <property type="match status" value="1"/>
</dbReference>